<dbReference type="Proteomes" id="UP000887572">
    <property type="component" value="Unplaced"/>
</dbReference>
<feature type="compositionally biased region" description="Low complexity" evidence="1">
    <location>
        <begin position="32"/>
        <end position="44"/>
    </location>
</feature>
<evidence type="ECO:0000313" key="3">
    <source>
        <dbReference type="WBParaSite" id="Gr19_v10_g13950.t1"/>
    </source>
</evidence>
<dbReference type="AlphaFoldDB" id="A0A914H419"/>
<feature type="region of interest" description="Disordered" evidence="1">
    <location>
        <begin position="90"/>
        <end position="125"/>
    </location>
</feature>
<organism evidence="2 3">
    <name type="scientific">Globodera rostochiensis</name>
    <name type="common">Golden nematode worm</name>
    <name type="synonym">Heterodera rostochiensis</name>
    <dbReference type="NCBI Taxonomy" id="31243"/>
    <lineage>
        <taxon>Eukaryota</taxon>
        <taxon>Metazoa</taxon>
        <taxon>Ecdysozoa</taxon>
        <taxon>Nematoda</taxon>
        <taxon>Chromadorea</taxon>
        <taxon>Rhabditida</taxon>
        <taxon>Tylenchina</taxon>
        <taxon>Tylenchomorpha</taxon>
        <taxon>Tylenchoidea</taxon>
        <taxon>Heteroderidae</taxon>
        <taxon>Heteroderinae</taxon>
        <taxon>Globodera</taxon>
    </lineage>
</organism>
<proteinExistence type="predicted"/>
<feature type="compositionally biased region" description="Basic and acidic residues" evidence="1">
    <location>
        <begin position="108"/>
        <end position="119"/>
    </location>
</feature>
<sequence length="196" mass="21527">MNSSESENPISPAKGQRDNEKRKGGTAGTKRSSFSSSRHTSSLPPAAPTPQPLTELLFASSTQILPAQWLVFVLAQPSVSLQFWVCVSKKPRPSPKKRPAPMAQSSDCPDKTKKAKLDDASTPAEPFPNGGFDFINDGFDQFANGGFPREELSPTFCNWAFGELAPTKCIFCIAKDEEEGKEVEEEEEEEEDEKKN</sequence>
<name>A0A914H419_GLORO</name>
<evidence type="ECO:0000313" key="2">
    <source>
        <dbReference type="Proteomes" id="UP000887572"/>
    </source>
</evidence>
<keyword evidence="2" id="KW-1185">Reference proteome</keyword>
<protein>
    <submittedName>
        <fullName evidence="3">Uncharacterized protein</fullName>
    </submittedName>
</protein>
<dbReference type="WBParaSite" id="Gr19_v10_g13950.t1">
    <property type="protein sequence ID" value="Gr19_v10_g13950.t1"/>
    <property type="gene ID" value="Gr19_v10_g13950"/>
</dbReference>
<accession>A0A914H419</accession>
<feature type="region of interest" description="Disordered" evidence="1">
    <location>
        <begin position="1"/>
        <end position="48"/>
    </location>
</feature>
<evidence type="ECO:0000256" key="1">
    <source>
        <dbReference type="SAM" id="MobiDB-lite"/>
    </source>
</evidence>
<reference evidence="3" key="1">
    <citation type="submission" date="2022-11" db="UniProtKB">
        <authorList>
            <consortium name="WormBaseParasite"/>
        </authorList>
    </citation>
    <scope>IDENTIFICATION</scope>
</reference>
<feature type="compositionally biased region" description="Basic residues" evidence="1">
    <location>
        <begin position="90"/>
        <end position="99"/>
    </location>
</feature>